<organism evidence="1">
    <name type="scientific">Petromyces alliaceus</name>
    <name type="common">Aspergillus alliaceus</name>
    <dbReference type="NCBI Taxonomy" id="209559"/>
    <lineage>
        <taxon>Eukaryota</taxon>
        <taxon>Fungi</taxon>
        <taxon>Dikarya</taxon>
        <taxon>Ascomycota</taxon>
        <taxon>Pezizomycotina</taxon>
        <taxon>Eurotiomycetes</taxon>
        <taxon>Eurotiomycetidae</taxon>
        <taxon>Eurotiales</taxon>
        <taxon>Aspergillaceae</taxon>
        <taxon>Aspergillus</taxon>
        <taxon>Aspergillus subgen. Circumdati</taxon>
    </lineage>
</organism>
<proteinExistence type="predicted"/>
<accession>A0A5N7C8E3</accession>
<evidence type="ECO:0000313" key="1">
    <source>
        <dbReference type="EMBL" id="KAE8389853.1"/>
    </source>
</evidence>
<reference evidence="1" key="1">
    <citation type="submission" date="2019-04" db="EMBL/GenBank/DDBJ databases">
        <title>Friends and foes A comparative genomics studyof 23 Aspergillus species from section Flavi.</title>
        <authorList>
            <consortium name="DOE Joint Genome Institute"/>
            <person name="Kjaerbolling I."/>
            <person name="Vesth T."/>
            <person name="Frisvad J.C."/>
            <person name="Nybo J.L."/>
            <person name="Theobald S."/>
            <person name="Kildgaard S."/>
            <person name="Isbrandt T."/>
            <person name="Kuo A."/>
            <person name="Sato A."/>
            <person name="Lyhne E.K."/>
            <person name="Kogle M.E."/>
            <person name="Wiebenga A."/>
            <person name="Kun R.S."/>
            <person name="Lubbers R.J."/>
            <person name="Makela M.R."/>
            <person name="Barry K."/>
            <person name="Chovatia M."/>
            <person name="Clum A."/>
            <person name="Daum C."/>
            <person name="Haridas S."/>
            <person name="He G."/>
            <person name="LaButti K."/>
            <person name="Lipzen A."/>
            <person name="Mondo S."/>
            <person name="Riley R."/>
            <person name="Salamov A."/>
            <person name="Simmons B.A."/>
            <person name="Magnuson J.K."/>
            <person name="Henrissat B."/>
            <person name="Mortensen U.H."/>
            <person name="Larsen T.O."/>
            <person name="Devries R.P."/>
            <person name="Grigoriev I.V."/>
            <person name="Machida M."/>
            <person name="Baker S.E."/>
            <person name="Andersen M.R."/>
        </authorList>
    </citation>
    <scope>NUCLEOTIDE SEQUENCE [LARGE SCALE GENOMIC DNA]</scope>
    <source>
        <strain evidence="1">IBT 14317</strain>
    </source>
</reference>
<accession>A0A5N6FKR0</accession>
<dbReference type="Proteomes" id="UP000326877">
    <property type="component" value="Unassembled WGS sequence"/>
</dbReference>
<protein>
    <submittedName>
        <fullName evidence="1">Uncharacterized protein</fullName>
    </submittedName>
</protein>
<dbReference type="EMBL" id="ML735261">
    <property type="protein sequence ID" value="KAE8389853.1"/>
    <property type="molecule type" value="Genomic_DNA"/>
</dbReference>
<name>A0A5N6FKR0_PETAA</name>
<gene>
    <name evidence="1" type="ORF">BDV23DRAFT_156625</name>
</gene>
<sequence length="76" mass="8559">MLQPPSGLTLLWCLCGARRMFITLVAKGWRMGSIPRCPLPLFLAPFLVVLRSPHRRCVFGELLFPFSSLSLIRNGC</sequence>
<dbReference type="AlphaFoldDB" id="A0A5N6FKR0"/>